<evidence type="ECO:0000313" key="1">
    <source>
        <dbReference type="EMBL" id="CAF0909738.1"/>
    </source>
</evidence>
<dbReference type="AlphaFoldDB" id="A0A814A587"/>
<comment type="caution">
    <text evidence="1">The sequence shown here is derived from an EMBL/GenBank/DDBJ whole genome shotgun (WGS) entry which is preliminary data.</text>
</comment>
<proteinExistence type="predicted"/>
<sequence>MSYSKRKLDVIEPEVDKIELTKEKRSKIDSTTNDFLRLNDTDFIETDYQAAFQTIANRLINSYELVLNEQHFFRLCEIEFYFYHQIRHPDTFAHRHPLQQHHSNWYFHRQGTSLTAGYKAGSYKGLDLTFSSLNDLSYGGILIRSIENKQTGQIYEGSCLVVDAILNLCNSKTINELVETKLNKNLDIFNKNSLIYLRSISTITNQKLISSPRVGLTLKNPSIDRERFLFRSYRFTPKDYYPSKMKFMILLALTAEKYFQNKKEKFIDYAKDLSIETNIRLSTVMTNLNELQNGYDTNTSNKTSPLVDYYKKKFTTSDLAKAYGIWLRTYRSN</sequence>
<gene>
    <name evidence="1" type="ORF">ZHD862_LOCUS7827</name>
</gene>
<reference evidence="1" key="1">
    <citation type="submission" date="2021-02" db="EMBL/GenBank/DDBJ databases">
        <authorList>
            <person name="Nowell W R."/>
        </authorList>
    </citation>
    <scope>NUCLEOTIDE SEQUENCE</scope>
</reference>
<evidence type="ECO:0000313" key="2">
    <source>
        <dbReference type="Proteomes" id="UP000663864"/>
    </source>
</evidence>
<dbReference type="EMBL" id="CAJNOT010000244">
    <property type="protein sequence ID" value="CAF0909738.1"/>
    <property type="molecule type" value="Genomic_DNA"/>
</dbReference>
<dbReference type="Proteomes" id="UP000663864">
    <property type="component" value="Unassembled WGS sequence"/>
</dbReference>
<organism evidence="1 2">
    <name type="scientific">Rotaria sordida</name>
    <dbReference type="NCBI Taxonomy" id="392033"/>
    <lineage>
        <taxon>Eukaryota</taxon>
        <taxon>Metazoa</taxon>
        <taxon>Spiralia</taxon>
        <taxon>Gnathifera</taxon>
        <taxon>Rotifera</taxon>
        <taxon>Eurotatoria</taxon>
        <taxon>Bdelloidea</taxon>
        <taxon>Philodinida</taxon>
        <taxon>Philodinidae</taxon>
        <taxon>Rotaria</taxon>
    </lineage>
</organism>
<name>A0A814A587_9BILA</name>
<protein>
    <submittedName>
        <fullName evidence="1">Uncharacterized protein</fullName>
    </submittedName>
</protein>
<accession>A0A814A587</accession>